<evidence type="ECO:0000259" key="1">
    <source>
        <dbReference type="Pfam" id="PF13673"/>
    </source>
</evidence>
<dbReference type="EMBL" id="AP024849">
    <property type="protein sequence ID" value="BCZ45486.1"/>
    <property type="molecule type" value="Genomic_DNA"/>
</dbReference>
<organism evidence="2 3">
    <name type="scientific">Clostridium gelidum</name>
    <dbReference type="NCBI Taxonomy" id="704125"/>
    <lineage>
        <taxon>Bacteria</taxon>
        <taxon>Bacillati</taxon>
        <taxon>Bacillota</taxon>
        <taxon>Clostridia</taxon>
        <taxon>Eubacteriales</taxon>
        <taxon>Clostridiaceae</taxon>
        <taxon>Clostridium</taxon>
    </lineage>
</organism>
<sequence>MNDITYKYIDYKSKEFDQVIDLRFNILFGPYNKVEKYDYDEADYISVHLVALDKDKVVGYSRMTNNNGEGKITNVVVDSEYAQRGIGFEMMKKHIIKAKECNMNYLHLNARLDTINFYEKVGFQCKDDTFVSEKSGLMLQDMYFEIS</sequence>
<proteinExistence type="predicted"/>
<dbReference type="InterPro" id="IPR000182">
    <property type="entry name" value="GNAT_dom"/>
</dbReference>
<name>A0ABN6ITF2_9CLOT</name>
<reference evidence="3" key="1">
    <citation type="submission" date="2021-07" db="EMBL/GenBank/DDBJ databases">
        <title>Complete genome sequencing of a Clostridium isolate.</title>
        <authorList>
            <person name="Ueki A."/>
            <person name="Tonouchi A."/>
        </authorList>
    </citation>
    <scope>NUCLEOTIDE SEQUENCE [LARGE SCALE GENOMIC DNA]</scope>
    <source>
        <strain evidence="3">C5S11</strain>
    </source>
</reference>
<dbReference type="Proteomes" id="UP000824633">
    <property type="component" value="Chromosome"/>
</dbReference>
<feature type="domain" description="N-acetyltransferase" evidence="1">
    <location>
        <begin position="47"/>
        <end position="143"/>
    </location>
</feature>
<dbReference type="Gene3D" id="3.40.630.30">
    <property type="match status" value="1"/>
</dbReference>
<dbReference type="RefSeq" id="WP_224037082.1">
    <property type="nucleotide sequence ID" value="NZ_AP024849.1"/>
</dbReference>
<gene>
    <name evidence="2" type="ORF">psyc5s11_15530</name>
</gene>
<dbReference type="InterPro" id="IPR016181">
    <property type="entry name" value="Acyl_CoA_acyltransferase"/>
</dbReference>
<protein>
    <submittedName>
        <fullName evidence="2">N-acetyltransferase</fullName>
    </submittedName>
</protein>
<dbReference type="Pfam" id="PF13673">
    <property type="entry name" value="Acetyltransf_10"/>
    <property type="match status" value="1"/>
</dbReference>
<dbReference type="CDD" id="cd04301">
    <property type="entry name" value="NAT_SF"/>
    <property type="match status" value="1"/>
</dbReference>
<keyword evidence="3" id="KW-1185">Reference proteome</keyword>
<evidence type="ECO:0000313" key="2">
    <source>
        <dbReference type="EMBL" id="BCZ45486.1"/>
    </source>
</evidence>
<evidence type="ECO:0000313" key="3">
    <source>
        <dbReference type="Proteomes" id="UP000824633"/>
    </source>
</evidence>
<accession>A0ABN6ITF2</accession>
<dbReference type="SUPFAM" id="SSF55729">
    <property type="entry name" value="Acyl-CoA N-acyltransferases (Nat)"/>
    <property type="match status" value="1"/>
</dbReference>